<evidence type="ECO:0000256" key="2">
    <source>
        <dbReference type="ARBA" id="ARBA00022630"/>
    </source>
</evidence>
<organism evidence="7">
    <name type="scientific">marine sediment metagenome</name>
    <dbReference type="NCBI Taxonomy" id="412755"/>
    <lineage>
        <taxon>unclassified sequences</taxon>
        <taxon>metagenomes</taxon>
        <taxon>ecological metagenomes</taxon>
    </lineage>
</organism>
<dbReference type="SUPFAM" id="SSF56645">
    <property type="entry name" value="Acyl-CoA dehydrogenase NM domain-like"/>
    <property type="match status" value="1"/>
</dbReference>
<feature type="domain" description="Acyl-CoA dehydrogenase/oxidase N-terminal" evidence="6">
    <location>
        <begin position="17"/>
        <end position="131"/>
    </location>
</feature>
<dbReference type="InterPro" id="IPR037069">
    <property type="entry name" value="AcylCoA_DH/ox_N_sf"/>
</dbReference>
<dbReference type="GO" id="GO:0005886">
    <property type="term" value="C:plasma membrane"/>
    <property type="evidence" value="ECO:0007669"/>
    <property type="project" value="TreeGrafter"/>
</dbReference>
<dbReference type="AlphaFoldDB" id="X1D7R6"/>
<dbReference type="Gene3D" id="1.10.540.10">
    <property type="entry name" value="Acyl-CoA dehydrogenase/oxidase, N-terminal domain"/>
    <property type="match status" value="1"/>
</dbReference>
<reference evidence="7" key="1">
    <citation type="journal article" date="2014" name="Front. Microbiol.">
        <title>High frequency of phylogenetically diverse reductive dehalogenase-homologous genes in deep subseafloor sedimentary metagenomes.</title>
        <authorList>
            <person name="Kawai M."/>
            <person name="Futagami T."/>
            <person name="Toyoda A."/>
            <person name="Takaki Y."/>
            <person name="Nishi S."/>
            <person name="Hori S."/>
            <person name="Arai W."/>
            <person name="Tsubouchi T."/>
            <person name="Morono Y."/>
            <person name="Uchiyama I."/>
            <person name="Ito T."/>
            <person name="Fujiyama A."/>
            <person name="Inagaki F."/>
            <person name="Takami H."/>
        </authorList>
    </citation>
    <scope>NUCLEOTIDE SEQUENCE</scope>
    <source>
        <strain evidence="7">Expedition CK06-06</strain>
    </source>
</reference>
<accession>X1D7R6</accession>
<dbReference type="EMBL" id="BART01023144">
    <property type="protein sequence ID" value="GAH04330.1"/>
    <property type="molecule type" value="Genomic_DNA"/>
</dbReference>
<feature type="non-terminal residue" evidence="7">
    <location>
        <position position="1"/>
    </location>
</feature>
<evidence type="ECO:0000256" key="3">
    <source>
        <dbReference type="ARBA" id="ARBA00022827"/>
    </source>
</evidence>
<dbReference type="InterPro" id="IPR006089">
    <property type="entry name" value="Acyl-CoA_DH_CS"/>
</dbReference>
<comment type="caution">
    <text evidence="7">The sequence shown here is derived from an EMBL/GenBank/DDBJ whole genome shotgun (WGS) entry which is preliminary data.</text>
</comment>
<dbReference type="InterPro" id="IPR013786">
    <property type="entry name" value="AcylCoA_DH/ox_N"/>
</dbReference>
<evidence type="ECO:0008006" key="8">
    <source>
        <dbReference type="Google" id="ProtNLM"/>
    </source>
</evidence>
<keyword evidence="4" id="KW-0560">Oxidoreductase</keyword>
<evidence type="ECO:0000259" key="6">
    <source>
        <dbReference type="Pfam" id="PF02771"/>
    </source>
</evidence>
<dbReference type="InterPro" id="IPR046373">
    <property type="entry name" value="Acyl-CoA_Oxase/DH_mid-dom_sf"/>
</dbReference>
<dbReference type="Pfam" id="PF02771">
    <property type="entry name" value="Acyl-CoA_dh_N"/>
    <property type="match status" value="1"/>
</dbReference>
<comment type="cofactor">
    <cofactor evidence="1">
        <name>FAD</name>
        <dbReference type="ChEBI" id="CHEBI:57692"/>
    </cofactor>
</comment>
<dbReference type="InterPro" id="IPR009100">
    <property type="entry name" value="AcylCoA_DH/oxidase_NM_dom_sf"/>
</dbReference>
<dbReference type="GO" id="GO:0050660">
    <property type="term" value="F:flavin adenine dinucleotide binding"/>
    <property type="evidence" value="ECO:0007669"/>
    <property type="project" value="InterPro"/>
</dbReference>
<protein>
    <recommendedName>
        <fullName evidence="8">Acyl-CoA dehydrogenase</fullName>
    </recommendedName>
</protein>
<sequence length="287" mass="32777">IKTDRRKGELSMDFRLSEEQEKFRQEVREFLEDELKQGLWEPSCDAWIMGHDPEFTKRVSKKGWIGLTWPKENGGQERSFVDRLILTEEMLRYGAPAACHWFADRQIGGAIVHYGTEEQKRELLPMILRGEAYVGLGMSEPDAGSDLASLKTRAVEDGDYYVIDGQKTWTSGGSHMNWISLVARTDPDAPKHRGISEFFFETSLPGVNAVPIVDITGGVHFNEVFFENVRIPKTCLIGEKNKGFYQVLNQLDYERSGMERLMANYPLFAALIQYTRETKQKGKPLSE</sequence>
<dbReference type="Pfam" id="PF02770">
    <property type="entry name" value="Acyl-CoA_dh_M"/>
    <property type="match status" value="1"/>
</dbReference>
<evidence type="ECO:0000256" key="4">
    <source>
        <dbReference type="ARBA" id="ARBA00023002"/>
    </source>
</evidence>
<keyword evidence="3" id="KW-0274">FAD</keyword>
<dbReference type="PANTHER" id="PTHR43292:SF4">
    <property type="entry name" value="ACYL-COA DEHYDROGENASE FADE34"/>
    <property type="match status" value="1"/>
</dbReference>
<evidence type="ECO:0000259" key="5">
    <source>
        <dbReference type="Pfam" id="PF02770"/>
    </source>
</evidence>
<name>X1D7R6_9ZZZZ</name>
<dbReference type="InterPro" id="IPR006091">
    <property type="entry name" value="Acyl-CoA_Oxase/DH_mid-dom"/>
</dbReference>
<dbReference type="PANTHER" id="PTHR43292">
    <property type="entry name" value="ACYL-COA DEHYDROGENASE"/>
    <property type="match status" value="1"/>
</dbReference>
<keyword evidence="2" id="KW-0285">Flavoprotein</keyword>
<dbReference type="PROSITE" id="PS00072">
    <property type="entry name" value="ACYL_COA_DH_1"/>
    <property type="match status" value="1"/>
</dbReference>
<dbReference type="Gene3D" id="2.40.110.10">
    <property type="entry name" value="Butyryl-CoA Dehydrogenase, subunit A, domain 2"/>
    <property type="match status" value="1"/>
</dbReference>
<gene>
    <name evidence="7" type="ORF">S01H4_42182</name>
</gene>
<dbReference type="InterPro" id="IPR052161">
    <property type="entry name" value="Mycobact_Acyl-CoA_DH"/>
</dbReference>
<dbReference type="GO" id="GO:0003995">
    <property type="term" value="F:acyl-CoA dehydrogenase activity"/>
    <property type="evidence" value="ECO:0007669"/>
    <property type="project" value="InterPro"/>
</dbReference>
<feature type="domain" description="Acyl-CoA oxidase/dehydrogenase middle" evidence="5">
    <location>
        <begin position="136"/>
        <end position="229"/>
    </location>
</feature>
<evidence type="ECO:0000313" key="7">
    <source>
        <dbReference type="EMBL" id="GAH04330.1"/>
    </source>
</evidence>
<feature type="non-terminal residue" evidence="7">
    <location>
        <position position="287"/>
    </location>
</feature>
<dbReference type="FunFam" id="2.40.110.10:FF:000011">
    <property type="entry name" value="Acyl-CoA dehydrogenase FadE34"/>
    <property type="match status" value="1"/>
</dbReference>
<proteinExistence type="predicted"/>
<evidence type="ECO:0000256" key="1">
    <source>
        <dbReference type="ARBA" id="ARBA00001974"/>
    </source>
</evidence>